<feature type="transmembrane region" description="Helical" evidence="7">
    <location>
        <begin position="285"/>
        <end position="306"/>
    </location>
</feature>
<dbReference type="GO" id="GO:0016887">
    <property type="term" value="F:ATP hydrolysis activity"/>
    <property type="evidence" value="ECO:0007669"/>
    <property type="project" value="InterPro"/>
</dbReference>
<dbReference type="PANTHER" id="PTHR43038:SF3">
    <property type="entry name" value="ABC TRANSPORTER G FAMILY MEMBER 20 ISOFORM X1"/>
    <property type="match status" value="1"/>
</dbReference>
<dbReference type="PROSITE" id="PS50893">
    <property type="entry name" value="ABC_TRANSPORTER_2"/>
    <property type="match status" value="1"/>
</dbReference>
<dbReference type="PROSITE" id="PS00211">
    <property type="entry name" value="ABC_TRANSPORTER_1"/>
    <property type="match status" value="1"/>
</dbReference>
<dbReference type="InterPro" id="IPR013525">
    <property type="entry name" value="ABC2_TM"/>
</dbReference>
<feature type="domain" description="ABC transporter" evidence="8">
    <location>
        <begin position="11"/>
        <end position="231"/>
    </location>
</feature>
<sequence length="588" mass="66175">MLDVPAVTPVIHVKDAYKFYGSVQVLGGITMSVQPGTIYGLLGPSGCGKTTLMNCIVGSNHIDSGTIQFSFSEHKDLGFMPQEISLHTYLSIKEVMIFYGYLFSMDDEKIRERAKLLSEMLDLPPLHKMVSNLSGGQQRRVSLAVALLHDPKVLILDEPTVGLDPVLSSALWDRLQEMSQAGKTIIITTHYIEEARQANMIGLMRNGRMLREDSPNALLQRYNAEYLEDVFLVLCAQDNEASKNIQQVPAINYSKSTTFESSKTISYERVKALVWKNICLAKRNFLMTLFIILLPIVLNCCVELAYGHDPVGLPIGFINKEFQDSLQRCPLTYTNNCVLANDTHWASCAFIHELREKSYEMREYADIEKAVEDYEKKRIWSIVSFASNYTESLTERVKLGTQSEGAVIEAGTVLAHISRWDHLMYTFLVRDFYMALNRTIENSLQSCSSFVSPGALRSPMQMNTPVYGGIGVELIVHFIMGFNIITILFCPMVYSCACILDEKEQGVIDRVLCCGATMRELLASHLFLQLIMLIVHCIELYIVTYSIFSNPLEGSSFFIIVMLAITALTGALAGWYTSIQSNDFRYSF</sequence>
<dbReference type="SUPFAM" id="SSF52540">
    <property type="entry name" value="P-loop containing nucleoside triphosphate hydrolases"/>
    <property type="match status" value="1"/>
</dbReference>
<dbReference type="Pfam" id="PF12698">
    <property type="entry name" value="ABC2_membrane_3"/>
    <property type="match status" value="1"/>
</dbReference>
<dbReference type="GO" id="GO:0016020">
    <property type="term" value="C:membrane"/>
    <property type="evidence" value="ECO:0007669"/>
    <property type="project" value="UniProtKB-SubCell"/>
</dbReference>
<keyword evidence="10" id="KW-1185">Reference proteome</keyword>
<dbReference type="EMBL" id="OU963864">
    <property type="protein sequence ID" value="CAH0769258.1"/>
    <property type="molecule type" value="Genomic_DNA"/>
</dbReference>
<keyword evidence="2 7" id="KW-0812">Transmembrane</keyword>
<dbReference type="PANTHER" id="PTHR43038">
    <property type="entry name" value="ATP-BINDING CASSETTE, SUB-FAMILY H, MEMBER 1"/>
    <property type="match status" value="1"/>
</dbReference>
<evidence type="ECO:0000256" key="2">
    <source>
        <dbReference type="ARBA" id="ARBA00022692"/>
    </source>
</evidence>
<organism evidence="9 10">
    <name type="scientific">Bemisia tabaci</name>
    <name type="common">Sweetpotato whitefly</name>
    <name type="synonym">Aleurodes tabaci</name>
    <dbReference type="NCBI Taxonomy" id="7038"/>
    <lineage>
        <taxon>Eukaryota</taxon>
        <taxon>Metazoa</taxon>
        <taxon>Ecdysozoa</taxon>
        <taxon>Arthropoda</taxon>
        <taxon>Hexapoda</taxon>
        <taxon>Insecta</taxon>
        <taxon>Pterygota</taxon>
        <taxon>Neoptera</taxon>
        <taxon>Paraneoptera</taxon>
        <taxon>Hemiptera</taxon>
        <taxon>Sternorrhyncha</taxon>
        <taxon>Aleyrodoidea</taxon>
        <taxon>Aleyrodidae</taxon>
        <taxon>Aleyrodinae</taxon>
        <taxon>Bemisia</taxon>
    </lineage>
</organism>
<dbReference type="InterPro" id="IPR027417">
    <property type="entry name" value="P-loop_NTPase"/>
</dbReference>
<dbReference type="AlphaFoldDB" id="A0A9P0CF27"/>
<accession>A0A9P0CF27</accession>
<keyword evidence="3" id="KW-0547">Nucleotide-binding</keyword>
<dbReference type="CDD" id="cd03230">
    <property type="entry name" value="ABC_DR_subfamily_A"/>
    <property type="match status" value="1"/>
</dbReference>
<evidence type="ECO:0000256" key="6">
    <source>
        <dbReference type="ARBA" id="ARBA00023136"/>
    </source>
</evidence>
<keyword evidence="4" id="KW-0067">ATP-binding</keyword>
<dbReference type="InterPro" id="IPR017871">
    <property type="entry name" value="ABC_transporter-like_CS"/>
</dbReference>
<keyword evidence="6 7" id="KW-0472">Membrane</keyword>
<proteinExistence type="predicted"/>
<dbReference type="InterPro" id="IPR003593">
    <property type="entry name" value="AAA+_ATPase"/>
</dbReference>
<evidence type="ECO:0000256" key="4">
    <source>
        <dbReference type="ARBA" id="ARBA00022840"/>
    </source>
</evidence>
<protein>
    <recommendedName>
        <fullName evidence="8">ABC transporter domain-containing protein</fullName>
    </recommendedName>
</protein>
<dbReference type="GO" id="GO:0005524">
    <property type="term" value="F:ATP binding"/>
    <property type="evidence" value="ECO:0007669"/>
    <property type="project" value="UniProtKB-KW"/>
</dbReference>
<evidence type="ECO:0000313" key="10">
    <source>
        <dbReference type="Proteomes" id="UP001152759"/>
    </source>
</evidence>
<evidence type="ECO:0000313" key="9">
    <source>
        <dbReference type="EMBL" id="CAH0769258.1"/>
    </source>
</evidence>
<dbReference type="Gene3D" id="3.40.50.300">
    <property type="entry name" value="P-loop containing nucleotide triphosphate hydrolases"/>
    <property type="match status" value="1"/>
</dbReference>
<reference evidence="9" key="1">
    <citation type="submission" date="2021-12" db="EMBL/GenBank/DDBJ databases">
        <authorList>
            <person name="King R."/>
        </authorList>
    </citation>
    <scope>NUCLEOTIDE SEQUENCE</scope>
</reference>
<dbReference type="Pfam" id="PF00005">
    <property type="entry name" value="ABC_tran"/>
    <property type="match status" value="1"/>
</dbReference>
<dbReference type="InterPro" id="IPR003439">
    <property type="entry name" value="ABC_transporter-like_ATP-bd"/>
</dbReference>
<keyword evidence="5 7" id="KW-1133">Transmembrane helix</keyword>
<name>A0A9P0CF27_BEMTA</name>
<comment type="subcellular location">
    <subcellularLocation>
        <location evidence="1">Membrane</location>
        <topology evidence="1">Multi-pass membrane protein</topology>
    </subcellularLocation>
</comment>
<evidence type="ECO:0000256" key="5">
    <source>
        <dbReference type="ARBA" id="ARBA00022989"/>
    </source>
</evidence>
<evidence type="ECO:0000259" key="8">
    <source>
        <dbReference type="PROSITE" id="PS50893"/>
    </source>
</evidence>
<dbReference type="SMART" id="SM00382">
    <property type="entry name" value="AAA"/>
    <property type="match status" value="1"/>
</dbReference>
<feature type="transmembrane region" description="Helical" evidence="7">
    <location>
        <begin position="554"/>
        <end position="576"/>
    </location>
</feature>
<dbReference type="Proteomes" id="UP001152759">
    <property type="component" value="Chromosome 3"/>
</dbReference>
<feature type="transmembrane region" description="Helical" evidence="7">
    <location>
        <begin position="526"/>
        <end position="548"/>
    </location>
</feature>
<feature type="transmembrane region" description="Helical" evidence="7">
    <location>
        <begin position="474"/>
        <end position="500"/>
    </location>
</feature>
<evidence type="ECO:0000256" key="3">
    <source>
        <dbReference type="ARBA" id="ARBA00022741"/>
    </source>
</evidence>
<gene>
    <name evidence="9" type="ORF">BEMITA_LOCUS6288</name>
</gene>
<evidence type="ECO:0000256" key="1">
    <source>
        <dbReference type="ARBA" id="ARBA00004141"/>
    </source>
</evidence>
<evidence type="ECO:0000256" key="7">
    <source>
        <dbReference type="SAM" id="Phobius"/>
    </source>
</evidence>
<dbReference type="GO" id="GO:0140359">
    <property type="term" value="F:ABC-type transporter activity"/>
    <property type="evidence" value="ECO:0007669"/>
    <property type="project" value="InterPro"/>
</dbReference>